<gene>
    <name evidence="3" type="ORF">EDM58_02270</name>
</gene>
<feature type="region of interest" description="Disordered" evidence="1">
    <location>
        <begin position="416"/>
        <end position="462"/>
    </location>
</feature>
<dbReference type="InterPro" id="IPR008302">
    <property type="entry name" value="NamZ"/>
</dbReference>
<name>A0A3M8DGU5_9BACL</name>
<feature type="domain" description="NodB homology" evidence="2">
    <location>
        <begin position="468"/>
        <end position="670"/>
    </location>
</feature>
<dbReference type="RefSeq" id="WP_122911874.1">
    <property type="nucleotide sequence ID" value="NZ_RHHT01000002.1"/>
</dbReference>
<dbReference type="Pfam" id="PF07075">
    <property type="entry name" value="NamZ_N"/>
    <property type="match status" value="1"/>
</dbReference>
<dbReference type="PANTHER" id="PTHR42915:SF1">
    <property type="entry name" value="PEPTIDOGLYCAN BETA-N-ACETYLMURAMIDASE NAMZ"/>
    <property type="match status" value="1"/>
</dbReference>
<organism evidence="3 4">
    <name type="scientific">Brevibacillus panacihumi</name>
    <dbReference type="NCBI Taxonomy" id="497735"/>
    <lineage>
        <taxon>Bacteria</taxon>
        <taxon>Bacillati</taxon>
        <taxon>Bacillota</taxon>
        <taxon>Bacilli</taxon>
        <taxon>Bacillales</taxon>
        <taxon>Paenibacillaceae</taxon>
        <taxon>Brevibacillus</taxon>
    </lineage>
</organism>
<dbReference type="Pfam" id="PF20732">
    <property type="entry name" value="NamZ_C"/>
    <property type="match status" value="1"/>
</dbReference>
<sequence>MKKILPFLILVLILTIIPPGGSSANTAVIQLGSDVLFTQFHQMIEDKKVGLLTNQTGVNGSGISTIDMIRRDRSVSLTALFTPEYGLDGRTLAEDANPSYLHPVYGVPVYSLAAPSPQLPNSVIDSLDLLLVDVQHTGNRHDSILSTLKQAILLAKEHHKPLLVLDHPNPLGGINVDGPVLEEGFLSPAGVDTIPLTHGMTIGELALFFNRQIGADVSVIPMAGYTRSMSYQETRLSWIKPAPQFPDLGSTMRYLAASLGEGTNIRHADHYSWIGGPGIDSVQYADLLNGSLLPGVVFFPEDRDTDGGVRLQIMDPRLFNPAKTGIYVLAYAQQLSHFPIPKKGSDGKTSDFDQRMGTDKISTLLESEKSPQEIEAEYAPQLAQFLSLRSPYLIYNEQPFFPTIPISIHLPAVPPAPTVEESKNPEPPAVQPPQGKPKEEPANPNQPKTPPAVPAPAEQQTVPAASEKVAYLTFDDGPSQVTPQILETLKKYDAKATFFIVGRNVPGHEEILKRIIEEGHALGGHTYSHDYRSLYKSKDAFFADLEKGNALIEQATGIKPTLFRYPGGSTNTVSLNYQDPKLYNKQQNVMSAIKEEANKRGYVFIDWNVTNGDARSNKYTAADAFSQIKQQVKQQKEIVVLMHDSSTKAATAQSLPHVIEFLKEKGYRFASIPTDRHIISTVK</sequence>
<dbReference type="InterPro" id="IPR048503">
    <property type="entry name" value="NamZ_C"/>
</dbReference>
<evidence type="ECO:0000313" key="3">
    <source>
        <dbReference type="EMBL" id="RNB86387.1"/>
    </source>
</evidence>
<dbReference type="GO" id="GO:0005975">
    <property type="term" value="P:carbohydrate metabolic process"/>
    <property type="evidence" value="ECO:0007669"/>
    <property type="project" value="InterPro"/>
</dbReference>
<dbReference type="CDD" id="cd10944">
    <property type="entry name" value="CE4_SmPgdA_like"/>
    <property type="match status" value="1"/>
</dbReference>
<evidence type="ECO:0000259" key="2">
    <source>
        <dbReference type="PROSITE" id="PS51677"/>
    </source>
</evidence>
<dbReference type="PROSITE" id="PS51677">
    <property type="entry name" value="NODB"/>
    <property type="match status" value="1"/>
</dbReference>
<evidence type="ECO:0000313" key="4">
    <source>
        <dbReference type="Proteomes" id="UP000281915"/>
    </source>
</evidence>
<dbReference type="Gene3D" id="3.40.50.12170">
    <property type="entry name" value="Uncharacterised protein PF07075, DUF1343"/>
    <property type="match status" value="1"/>
</dbReference>
<dbReference type="InterPro" id="IPR011330">
    <property type="entry name" value="Glyco_hydro/deAcase_b/a-brl"/>
</dbReference>
<comment type="caution">
    <text evidence="3">The sequence shown here is derived from an EMBL/GenBank/DDBJ whole genome shotgun (WGS) entry which is preliminary data.</text>
</comment>
<protein>
    <submittedName>
        <fullName evidence="3">DUF1343 domain-containing protein</fullName>
    </submittedName>
</protein>
<dbReference type="SUPFAM" id="SSF88713">
    <property type="entry name" value="Glycoside hydrolase/deacetylase"/>
    <property type="match status" value="1"/>
</dbReference>
<dbReference type="Pfam" id="PF01522">
    <property type="entry name" value="Polysacc_deac_1"/>
    <property type="match status" value="1"/>
</dbReference>
<dbReference type="Gene3D" id="3.20.20.370">
    <property type="entry name" value="Glycoside hydrolase/deacetylase"/>
    <property type="match status" value="1"/>
</dbReference>
<dbReference type="InterPro" id="IPR048502">
    <property type="entry name" value="NamZ_N"/>
</dbReference>
<reference evidence="3 4" key="1">
    <citation type="submission" date="2018-10" db="EMBL/GenBank/DDBJ databases">
        <title>Phylogenomics of Brevibacillus.</title>
        <authorList>
            <person name="Dunlap C."/>
        </authorList>
    </citation>
    <scope>NUCLEOTIDE SEQUENCE [LARGE SCALE GENOMIC DNA]</scope>
    <source>
        <strain evidence="3 4">JCM 15085</strain>
    </source>
</reference>
<dbReference type="EMBL" id="RHHT01000002">
    <property type="protein sequence ID" value="RNB86387.1"/>
    <property type="molecule type" value="Genomic_DNA"/>
</dbReference>
<dbReference type="PANTHER" id="PTHR42915">
    <property type="entry name" value="HYPOTHETICAL 460 KDA PROTEIN IN FEUA-SIGW INTERGENIC REGION [PRECURSOR]"/>
    <property type="match status" value="1"/>
</dbReference>
<dbReference type="InterPro" id="IPR002509">
    <property type="entry name" value="NODB_dom"/>
</dbReference>
<dbReference type="GO" id="GO:0016810">
    <property type="term" value="F:hydrolase activity, acting on carbon-nitrogen (but not peptide) bonds"/>
    <property type="evidence" value="ECO:0007669"/>
    <property type="project" value="InterPro"/>
</dbReference>
<dbReference type="AlphaFoldDB" id="A0A3M8DGU5"/>
<dbReference type="GO" id="GO:0033922">
    <property type="term" value="F:peptidoglycan beta-N-acetylmuramidase activity"/>
    <property type="evidence" value="ECO:0007669"/>
    <property type="project" value="InterPro"/>
</dbReference>
<proteinExistence type="predicted"/>
<dbReference type="Proteomes" id="UP000281915">
    <property type="component" value="Unassembled WGS sequence"/>
</dbReference>
<dbReference type="Gene3D" id="3.90.1150.140">
    <property type="match status" value="1"/>
</dbReference>
<accession>A0A3M8DGU5</accession>
<evidence type="ECO:0000256" key="1">
    <source>
        <dbReference type="SAM" id="MobiDB-lite"/>
    </source>
</evidence>
<feature type="compositionally biased region" description="Pro residues" evidence="1">
    <location>
        <begin position="425"/>
        <end position="435"/>
    </location>
</feature>